<reference evidence="3 4" key="2">
    <citation type="submission" date="2008-04" db="EMBL/GenBank/DDBJ databases">
        <authorList>
            <person name="Fulton L."/>
            <person name="Clifton S."/>
            <person name="Fulton B."/>
            <person name="Xu J."/>
            <person name="Minx P."/>
            <person name="Pepin K.H."/>
            <person name="Johnson M."/>
            <person name="Thiruvilangam P."/>
            <person name="Bhonagiri V."/>
            <person name="Nash W.E."/>
            <person name="Mardis E.R."/>
            <person name="Wilson R.K."/>
        </authorList>
    </citation>
    <scope>NUCLEOTIDE SEQUENCE [LARGE SCALE GENOMIC DNA]</scope>
    <source>
        <strain evidence="3 4">DSM 17136</strain>
    </source>
</reference>
<dbReference type="GO" id="GO:0003676">
    <property type="term" value="F:nucleic acid binding"/>
    <property type="evidence" value="ECO:0007669"/>
    <property type="project" value="InterPro"/>
</dbReference>
<dbReference type="eggNOG" id="COG4584">
    <property type="taxonomic scope" value="Bacteria"/>
</dbReference>
<evidence type="ECO:0000256" key="1">
    <source>
        <dbReference type="ARBA" id="ARBA00009277"/>
    </source>
</evidence>
<reference evidence="3 4" key="1">
    <citation type="submission" date="2008-04" db="EMBL/GenBank/DDBJ databases">
        <title>Draft genome sequence of Bacteroides coprocola (DSM 17136).</title>
        <authorList>
            <person name="Sudarsanam P."/>
            <person name="Ley R."/>
            <person name="Guruge J."/>
            <person name="Turnbaugh P.J."/>
            <person name="Mahowald M."/>
            <person name="Liep D."/>
            <person name="Gordon J."/>
        </authorList>
    </citation>
    <scope>NUCLEOTIDE SEQUENCE [LARGE SCALE GENOMIC DNA]</scope>
    <source>
        <strain evidence="3 4">DSM 17136</strain>
    </source>
</reference>
<dbReference type="Proteomes" id="UP000003146">
    <property type="component" value="Unassembled WGS sequence"/>
</dbReference>
<dbReference type="STRING" id="470145.BACCOP_02280"/>
<dbReference type="InterPro" id="IPR036397">
    <property type="entry name" value="RNaseH_sf"/>
</dbReference>
<evidence type="ECO:0000313" key="3">
    <source>
        <dbReference type="EMBL" id="EDV00636.1"/>
    </source>
</evidence>
<dbReference type="PANTHER" id="PTHR35004:SF8">
    <property type="entry name" value="TRANSPOSASE RV3428C-RELATED"/>
    <property type="match status" value="1"/>
</dbReference>
<comment type="similarity">
    <text evidence="1">Belongs to the transposase IS21/IS408/IS1162 family.</text>
</comment>
<dbReference type="OrthoDB" id="3193769at2"/>
<dbReference type="AlphaFoldDB" id="B3JK56"/>
<dbReference type="PROSITE" id="PS50994">
    <property type="entry name" value="INTEGRASE"/>
    <property type="match status" value="1"/>
</dbReference>
<dbReference type="RefSeq" id="WP_007570041.1">
    <property type="nucleotide sequence ID" value="NZ_DS981494.1"/>
</dbReference>
<sequence>MAGTTKDMSLIKQVLQLKQAGESNRGVSRKLPIDKETVNGYVNTVKANGWNISDLLEIDDPELERMFHAGSPAYTDRRMEEFLILLPRYRDLLADPKSHVSRQVLFDEYRATHPDGYGKSQFYYHLKQNLVAKKDVTAVLANTYKPGEKLMVDFAGDKLSYVDAETGEIVKVEVFVACMPYSDYTYVVCVPSQKTEDFLYAIRMCLEHLGGVPSILTPDNLKSAVISNDRHEPKLNKALEDMGNYYHFVVLPCDPASPTQKALVEDSVRITYNRVYARLRNRTFHSLLELNRAVWELMERHNQTRMQKRPYSREERFHAMEKELLKPLKPEPYEMRLYADLKVQANCHVELRQDKVTHFYSVPYIHVGKQARVVFTRSWVKVYVEQKLVASHIRSHTYGYTTVREHLASSCRVIMERSAAYYVEKAKDISPDCHE</sequence>
<feature type="non-terminal residue" evidence="3">
    <location>
        <position position="435"/>
    </location>
</feature>
<organism evidence="3 4">
    <name type="scientific">Phocaeicola coprocola DSM 17136</name>
    <dbReference type="NCBI Taxonomy" id="470145"/>
    <lineage>
        <taxon>Bacteria</taxon>
        <taxon>Pseudomonadati</taxon>
        <taxon>Bacteroidota</taxon>
        <taxon>Bacteroidia</taxon>
        <taxon>Bacteroidales</taxon>
        <taxon>Bacteroidaceae</taxon>
        <taxon>Phocaeicola</taxon>
    </lineage>
</organism>
<dbReference type="Gene3D" id="3.30.420.10">
    <property type="entry name" value="Ribonuclease H-like superfamily/Ribonuclease H"/>
    <property type="match status" value="1"/>
</dbReference>
<feature type="domain" description="Integrase catalytic" evidence="2">
    <location>
        <begin position="142"/>
        <end position="321"/>
    </location>
</feature>
<protein>
    <submittedName>
        <fullName evidence="3">Integrase core domain protein</fullName>
    </submittedName>
</protein>
<proteinExistence type="inferred from homology"/>
<accession>B3JK56</accession>
<evidence type="ECO:0000313" key="4">
    <source>
        <dbReference type="Proteomes" id="UP000003146"/>
    </source>
</evidence>
<comment type="caution">
    <text evidence="3">The sequence shown here is derived from an EMBL/GenBank/DDBJ whole genome shotgun (WGS) entry which is preliminary data.</text>
</comment>
<dbReference type="InterPro" id="IPR001584">
    <property type="entry name" value="Integrase_cat-core"/>
</dbReference>
<name>B3JK56_9BACT</name>
<dbReference type="EMBL" id="ABIY02000092">
    <property type="protein sequence ID" value="EDV00636.1"/>
    <property type="molecule type" value="Genomic_DNA"/>
</dbReference>
<dbReference type="NCBIfam" id="NF033546">
    <property type="entry name" value="transpos_IS21"/>
    <property type="match status" value="1"/>
</dbReference>
<dbReference type="InterPro" id="IPR054353">
    <property type="entry name" value="IstA-like_C"/>
</dbReference>
<dbReference type="PANTHER" id="PTHR35004">
    <property type="entry name" value="TRANSPOSASE RV3428C-RELATED"/>
    <property type="match status" value="1"/>
</dbReference>
<dbReference type="InterPro" id="IPR012337">
    <property type="entry name" value="RNaseH-like_sf"/>
</dbReference>
<gene>
    <name evidence="3" type="ORF">BACCOP_02280</name>
</gene>
<dbReference type="GO" id="GO:0015074">
    <property type="term" value="P:DNA integration"/>
    <property type="evidence" value="ECO:0007669"/>
    <property type="project" value="InterPro"/>
</dbReference>
<dbReference type="HOGENOM" id="CLU_020626_11_0_10"/>
<dbReference type="Pfam" id="PF22483">
    <property type="entry name" value="Mu-transpos_C_2"/>
    <property type="match status" value="1"/>
</dbReference>
<dbReference type="SUPFAM" id="SSF53098">
    <property type="entry name" value="Ribonuclease H-like"/>
    <property type="match status" value="1"/>
</dbReference>
<evidence type="ECO:0000259" key="2">
    <source>
        <dbReference type="PROSITE" id="PS50994"/>
    </source>
</evidence>